<accession>A0A645AAC0</accession>
<dbReference type="InterPro" id="IPR036097">
    <property type="entry name" value="HisK_dim/P_sf"/>
</dbReference>
<dbReference type="AlphaFoldDB" id="A0A645AAC0"/>
<dbReference type="InterPro" id="IPR001789">
    <property type="entry name" value="Sig_transdc_resp-reg_receiver"/>
</dbReference>
<keyword evidence="3" id="KW-0597">Phosphoprotein</keyword>
<dbReference type="SMART" id="SM00448">
    <property type="entry name" value="REC"/>
    <property type="match status" value="1"/>
</dbReference>
<organism evidence="15">
    <name type="scientific">bioreactor metagenome</name>
    <dbReference type="NCBI Taxonomy" id="1076179"/>
    <lineage>
        <taxon>unclassified sequences</taxon>
        <taxon>metagenomes</taxon>
        <taxon>ecological metagenomes</taxon>
    </lineage>
</organism>
<dbReference type="SUPFAM" id="SSF55874">
    <property type="entry name" value="ATPase domain of HSP90 chaperone/DNA topoisomerase II/histidine kinase"/>
    <property type="match status" value="1"/>
</dbReference>
<evidence type="ECO:0000256" key="5">
    <source>
        <dbReference type="ARBA" id="ARBA00022741"/>
    </source>
</evidence>
<dbReference type="InterPro" id="IPR003661">
    <property type="entry name" value="HisK_dim/P_dom"/>
</dbReference>
<keyword evidence="9" id="KW-0805">Transcription regulation</keyword>
<dbReference type="Pfam" id="PF00072">
    <property type="entry name" value="Response_reg"/>
    <property type="match status" value="1"/>
</dbReference>
<feature type="domain" description="HTH araC/xylS-type" evidence="12">
    <location>
        <begin position="509"/>
        <end position="608"/>
    </location>
</feature>
<dbReference type="PANTHER" id="PTHR43547">
    <property type="entry name" value="TWO-COMPONENT HISTIDINE KINASE"/>
    <property type="match status" value="1"/>
</dbReference>
<feature type="domain" description="Histidine kinase" evidence="13">
    <location>
        <begin position="115"/>
        <end position="336"/>
    </location>
</feature>
<dbReference type="InterPro" id="IPR004358">
    <property type="entry name" value="Sig_transdc_His_kin-like_C"/>
</dbReference>
<dbReference type="GO" id="GO:0043565">
    <property type="term" value="F:sequence-specific DNA binding"/>
    <property type="evidence" value="ECO:0007669"/>
    <property type="project" value="InterPro"/>
</dbReference>
<sequence length="612" mass="70690">MLEGVDKNWNTTSGMQNFASYSNLEPGDYTFYLRGTNPDGFASKDVTKMRIIIHPPWWKSWWAYVIYALLIVILLFYILRIVRSRILLAQQLKQEKTEREKNEEINTIKLRFFTNISHEFRTPLTLILGPIETLMEQIHEPKFQEQFAIMKSNAERLLRLINQIMDFRKIENKKMELNTSLMDIVPFIKSIYNMFKDHAVKRNIEFVFDSSCSQCTMSFDNDKIEKVMFNLLSNAFKFTADQGCITVSLDRKTNKDGAEMIEIAVSDNGVGVNGSEKELIFERFHQSKKKSIEGVEGTGIGLTLCKEFVELHNGKIYVKSNNGQGSVFVVLLPIIDEQINTVEDESIADEELVGEIETEKKKVLIVEDNAEMRNYLRMSLEDTYEVSEATDGTEGMNAIQQSMPDIIVSDLMMPNMNGLEFCNKIKSNMVTSHIPFIILTAKVNEETTYEGFSYGADDYITKPFSMRLLQIRIAKLIEKNQKLQEHFRLGMLSEPQNLVVESSNEKFIYLLVKIIDENIDNFDLNIELLCQKMNITHQQIYRKLKALTGQTVNEFIRSVRLKRAAQLLSDSDMNISEIMYSVGFSNRSYFSKCFAEEYELTPKEYRAKNSAK</sequence>
<dbReference type="GO" id="GO:0005524">
    <property type="term" value="F:ATP binding"/>
    <property type="evidence" value="ECO:0007669"/>
    <property type="project" value="UniProtKB-KW"/>
</dbReference>
<dbReference type="SMART" id="SM00387">
    <property type="entry name" value="HATPase_c"/>
    <property type="match status" value="1"/>
</dbReference>
<dbReference type="CDD" id="cd17574">
    <property type="entry name" value="REC_OmpR"/>
    <property type="match status" value="1"/>
</dbReference>
<feature type="transmembrane region" description="Helical" evidence="11">
    <location>
        <begin position="61"/>
        <end position="79"/>
    </location>
</feature>
<evidence type="ECO:0000256" key="4">
    <source>
        <dbReference type="ARBA" id="ARBA00022679"/>
    </source>
</evidence>
<evidence type="ECO:0000256" key="1">
    <source>
        <dbReference type="ARBA" id="ARBA00000085"/>
    </source>
</evidence>
<dbReference type="InterPro" id="IPR036890">
    <property type="entry name" value="HATPase_C_sf"/>
</dbReference>
<keyword evidence="8" id="KW-0902">Two-component regulatory system</keyword>
<dbReference type="Gene3D" id="3.40.50.2300">
    <property type="match status" value="1"/>
</dbReference>
<dbReference type="Gene3D" id="1.10.287.130">
    <property type="match status" value="1"/>
</dbReference>
<dbReference type="Pfam" id="PF12833">
    <property type="entry name" value="HTH_18"/>
    <property type="match status" value="1"/>
</dbReference>
<comment type="catalytic activity">
    <reaction evidence="1">
        <text>ATP + protein L-histidine = ADP + protein N-phospho-L-histidine.</text>
        <dbReference type="EC" id="2.7.13.3"/>
    </reaction>
</comment>
<feature type="domain" description="Response regulatory" evidence="14">
    <location>
        <begin position="362"/>
        <end position="477"/>
    </location>
</feature>
<comment type="caution">
    <text evidence="15">The sequence shown here is derived from an EMBL/GenBank/DDBJ whole genome shotgun (WGS) entry which is preliminary data.</text>
</comment>
<dbReference type="Pfam" id="PF02518">
    <property type="entry name" value="HATPase_c"/>
    <property type="match status" value="1"/>
</dbReference>
<keyword evidence="5" id="KW-0547">Nucleotide-binding</keyword>
<dbReference type="Pfam" id="PF00512">
    <property type="entry name" value="HisKA"/>
    <property type="match status" value="1"/>
</dbReference>
<keyword evidence="10" id="KW-0804">Transcription</keyword>
<evidence type="ECO:0000259" key="13">
    <source>
        <dbReference type="PROSITE" id="PS50109"/>
    </source>
</evidence>
<dbReference type="FunFam" id="3.40.50.2300:FF:000138">
    <property type="entry name" value="Two-component system sensor histidine kinase/response regulator"/>
    <property type="match status" value="1"/>
</dbReference>
<dbReference type="PANTHER" id="PTHR43547:SF2">
    <property type="entry name" value="HYBRID SIGNAL TRANSDUCTION HISTIDINE KINASE C"/>
    <property type="match status" value="1"/>
</dbReference>
<evidence type="ECO:0000256" key="3">
    <source>
        <dbReference type="ARBA" id="ARBA00022553"/>
    </source>
</evidence>
<dbReference type="EC" id="2.7.13.3" evidence="2"/>
<protein>
    <recommendedName>
        <fullName evidence="2">histidine kinase</fullName>
        <ecNumber evidence="2">2.7.13.3</ecNumber>
    </recommendedName>
</protein>
<dbReference type="Pfam" id="PF07495">
    <property type="entry name" value="Y_Y_Y"/>
    <property type="match status" value="1"/>
</dbReference>
<evidence type="ECO:0000256" key="9">
    <source>
        <dbReference type="ARBA" id="ARBA00023015"/>
    </source>
</evidence>
<name>A0A645AAC0_9ZZZZ</name>
<dbReference type="SUPFAM" id="SSF46689">
    <property type="entry name" value="Homeodomain-like"/>
    <property type="match status" value="1"/>
</dbReference>
<dbReference type="SUPFAM" id="SSF47384">
    <property type="entry name" value="Homodimeric domain of signal transducing histidine kinase"/>
    <property type="match status" value="1"/>
</dbReference>
<evidence type="ECO:0000259" key="12">
    <source>
        <dbReference type="PROSITE" id="PS01124"/>
    </source>
</evidence>
<dbReference type="Gene3D" id="2.60.40.10">
    <property type="entry name" value="Immunoglobulins"/>
    <property type="match status" value="1"/>
</dbReference>
<keyword evidence="6 15" id="KW-0418">Kinase</keyword>
<dbReference type="InterPro" id="IPR011006">
    <property type="entry name" value="CheY-like_superfamily"/>
</dbReference>
<keyword evidence="11" id="KW-0472">Membrane</keyword>
<evidence type="ECO:0000256" key="10">
    <source>
        <dbReference type="ARBA" id="ARBA00023163"/>
    </source>
</evidence>
<evidence type="ECO:0000313" key="15">
    <source>
        <dbReference type="EMBL" id="MPM50155.1"/>
    </source>
</evidence>
<dbReference type="GO" id="GO:0000155">
    <property type="term" value="F:phosphorelay sensor kinase activity"/>
    <property type="evidence" value="ECO:0007669"/>
    <property type="project" value="InterPro"/>
</dbReference>
<proteinExistence type="predicted"/>
<dbReference type="InterPro" id="IPR009057">
    <property type="entry name" value="Homeodomain-like_sf"/>
</dbReference>
<dbReference type="Gene3D" id="1.10.10.60">
    <property type="entry name" value="Homeodomain-like"/>
    <property type="match status" value="2"/>
</dbReference>
<dbReference type="SMART" id="SM00388">
    <property type="entry name" value="HisKA"/>
    <property type="match status" value="1"/>
</dbReference>
<dbReference type="InterPro" id="IPR003594">
    <property type="entry name" value="HATPase_dom"/>
</dbReference>
<gene>
    <name evidence="15" type="primary">rcsC_191</name>
    <name evidence="15" type="ORF">SDC9_96891</name>
</gene>
<dbReference type="PRINTS" id="PR00344">
    <property type="entry name" value="BCTRLSENSOR"/>
</dbReference>
<dbReference type="SUPFAM" id="SSF52172">
    <property type="entry name" value="CheY-like"/>
    <property type="match status" value="1"/>
</dbReference>
<keyword evidence="11" id="KW-1133">Transmembrane helix</keyword>
<dbReference type="FunFam" id="1.10.287.130:FF:000045">
    <property type="entry name" value="Two-component system sensor histidine kinase/response regulator"/>
    <property type="match status" value="1"/>
</dbReference>
<evidence type="ECO:0000259" key="14">
    <source>
        <dbReference type="PROSITE" id="PS50110"/>
    </source>
</evidence>
<dbReference type="Gene3D" id="3.30.565.10">
    <property type="entry name" value="Histidine kinase-like ATPase, C-terminal domain"/>
    <property type="match status" value="1"/>
</dbReference>
<evidence type="ECO:0000256" key="8">
    <source>
        <dbReference type="ARBA" id="ARBA00023012"/>
    </source>
</evidence>
<evidence type="ECO:0000256" key="2">
    <source>
        <dbReference type="ARBA" id="ARBA00012438"/>
    </source>
</evidence>
<dbReference type="InterPro" id="IPR011123">
    <property type="entry name" value="Y_Y_Y"/>
</dbReference>
<dbReference type="PROSITE" id="PS01124">
    <property type="entry name" value="HTH_ARAC_FAMILY_2"/>
    <property type="match status" value="1"/>
</dbReference>
<dbReference type="GO" id="GO:0003700">
    <property type="term" value="F:DNA-binding transcription factor activity"/>
    <property type="evidence" value="ECO:0007669"/>
    <property type="project" value="InterPro"/>
</dbReference>
<dbReference type="SMART" id="SM00342">
    <property type="entry name" value="HTH_ARAC"/>
    <property type="match status" value="1"/>
</dbReference>
<dbReference type="InterPro" id="IPR005467">
    <property type="entry name" value="His_kinase_dom"/>
</dbReference>
<evidence type="ECO:0000256" key="6">
    <source>
        <dbReference type="ARBA" id="ARBA00022777"/>
    </source>
</evidence>
<dbReference type="CDD" id="cd00082">
    <property type="entry name" value="HisKA"/>
    <property type="match status" value="1"/>
</dbReference>
<keyword evidence="11" id="KW-0812">Transmembrane</keyword>
<keyword evidence="4 15" id="KW-0808">Transferase</keyword>
<dbReference type="FunFam" id="3.30.565.10:FF:000037">
    <property type="entry name" value="Hybrid sensor histidine kinase/response regulator"/>
    <property type="match status" value="1"/>
</dbReference>
<dbReference type="PROSITE" id="PS50110">
    <property type="entry name" value="RESPONSE_REGULATORY"/>
    <property type="match status" value="1"/>
</dbReference>
<reference evidence="15" key="1">
    <citation type="submission" date="2019-08" db="EMBL/GenBank/DDBJ databases">
        <authorList>
            <person name="Kucharzyk K."/>
            <person name="Murdoch R.W."/>
            <person name="Higgins S."/>
            <person name="Loffler F."/>
        </authorList>
    </citation>
    <scope>NUCLEOTIDE SEQUENCE</scope>
</reference>
<dbReference type="InterPro" id="IPR018060">
    <property type="entry name" value="HTH_AraC"/>
</dbReference>
<evidence type="ECO:0000256" key="7">
    <source>
        <dbReference type="ARBA" id="ARBA00022840"/>
    </source>
</evidence>
<dbReference type="EMBL" id="VSSQ01012838">
    <property type="protein sequence ID" value="MPM50155.1"/>
    <property type="molecule type" value="Genomic_DNA"/>
</dbReference>
<dbReference type="PROSITE" id="PS50109">
    <property type="entry name" value="HIS_KIN"/>
    <property type="match status" value="1"/>
</dbReference>
<keyword evidence="7" id="KW-0067">ATP-binding</keyword>
<dbReference type="InterPro" id="IPR013783">
    <property type="entry name" value="Ig-like_fold"/>
</dbReference>
<evidence type="ECO:0000256" key="11">
    <source>
        <dbReference type="SAM" id="Phobius"/>
    </source>
</evidence>